<dbReference type="Proteomes" id="UP000187209">
    <property type="component" value="Unassembled WGS sequence"/>
</dbReference>
<evidence type="ECO:0000313" key="2">
    <source>
        <dbReference type="EMBL" id="OMJ88750.1"/>
    </source>
</evidence>
<name>A0A1R2CIG8_9CILI</name>
<accession>A0A1R2CIG8</accession>
<keyword evidence="3" id="KW-1185">Reference proteome</keyword>
<gene>
    <name evidence="2" type="ORF">SteCoe_9212</name>
</gene>
<evidence type="ECO:0000256" key="1">
    <source>
        <dbReference type="SAM" id="MobiDB-lite"/>
    </source>
</evidence>
<sequence>MFGPVSPAYSIGTSKREHSQEKLVPGPAAYNISRDPIPRSVSFNRAKKNSRSQSDVPGPGTYAIGSLLGNAPHAIIMSRKPLKPNINIPGPADYAPKDPANSIKYTFRSRSNIKIFDIIPGPGQYDNNQIFFRKKNPSAVFGTSKKQTWTPRCGPGPADYGITRNLRGPRYSFSREKRITQKLEISPGPGQYEIPHTIGTARSSQSLNYTLA</sequence>
<dbReference type="Pfam" id="PF07004">
    <property type="entry name" value="SHIPPO-rpt"/>
    <property type="match status" value="5"/>
</dbReference>
<reference evidence="2 3" key="1">
    <citation type="submission" date="2016-11" db="EMBL/GenBank/DDBJ databases">
        <title>The macronuclear genome of Stentor coeruleus: a giant cell with tiny introns.</title>
        <authorList>
            <person name="Slabodnick M."/>
            <person name="Ruby J.G."/>
            <person name="Reiff S.B."/>
            <person name="Swart E.C."/>
            <person name="Gosai S."/>
            <person name="Prabakaran S."/>
            <person name="Witkowska E."/>
            <person name="Larue G.E."/>
            <person name="Fisher S."/>
            <person name="Freeman R.M."/>
            <person name="Gunawardena J."/>
            <person name="Chu W."/>
            <person name="Stover N.A."/>
            <person name="Gregory B.D."/>
            <person name="Nowacki M."/>
            <person name="Derisi J."/>
            <person name="Roy S.W."/>
            <person name="Marshall W.F."/>
            <person name="Sood P."/>
        </authorList>
    </citation>
    <scope>NUCLEOTIDE SEQUENCE [LARGE SCALE GENOMIC DNA]</scope>
    <source>
        <strain evidence="2">WM001</strain>
    </source>
</reference>
<organism evidence="2 3">
    <name type="scientific">Stentor coeruleus</name>
    <dbReference type="NCBI Taxonomy" id="5963"/>
    <lineage>
        <taxon>Eukaryota</taxon>
        <taxon>Sar</taxon>
        <taxon>Alveolata</taxon>
        <taxon>Ciliophora</taxon>
        <taxon>Postciliodesmatophora</taxon>
        <taxon>Heterotrichea</taxon>
        <taxon>Heterotrichida</taxon>
        <taxon>Stentoridae</taxon>
        <taxon>Stentor</taxon>
    </lineage>
</organism>
<dbReference type="PANTHER" id="PTHR21580:SF28">
    <property type="entry name" value="BOREALIN N-TERMINAL DOMAIN-CONTAINING PROTEIN-RELATED"/>
    <property type="match status" value="1"/>
</dbReference>
<dbReference type="PANTHER" id="PTHR21580">
    <property type="entry name" value="SHIPPO-1-RELATED"/>
    <property type="match status" value="1"/>
</dbReference>
<evidence type="ECO:0000313" key="3">
    <source>
        <dbReference type="Proteomes" id="UP000187209"/>
    </source>
</evidence>
<proteinExistence type="predicted"/>
<dbReference type="InterPro" id="IPR010736">
    <property type="entry name" value="SHIPPO-rpt"/>
</dbReference>
<protein>
    <submittedName>
        <fullName evidence="2">Uncharacterized protein</fullName>
    </submittedName>
</protein>
<comment type="caution">
    <text evidence="2">The sequence shown here is derived from an EMBL/GenBank/DDBJ whole genome shotgun (WGS) entry which is preliminary data.</text>
</comment>
<feature type="region of interest" description="Disordered" evidence="1">
    <location>
        <begin position="1"/>
        <end position="59"/>
    </location>
</feature>
<dbReference type="OrthoDB" id="406368at2759"/>
<dbReference type="EMBL" id="MPUH01000142">
    <property type="protein sequence ID" value="OMJ88750.1"/>
    <property type="molecule type" value="Genomic_DNA"/>
</dbReference>
<dbReference type="AlphaFoldDB" id="A0A1R2CIG8"/>
<dbReference type="InterPro" id="IPR051291">
    <property type="entry name" value="CIMAP"/>
</dbReference>